<feature type="domain" description="CheC-like protein" evidence="9">
    <location>
        <begin position="32"/>
        <end position="68"/>
    </location>
</feature>
<dbReference type="Gene3D" id="2.30.330.10">
    <property type="entry name" value="SpoA-like"/>
    <property type="match status" value="1"/>
</dbReference>
<dbReference type="InterPro" id="IPR036429">
    <property type="entry name" value="SpoA-like_sf"/>
</dbReference>
<dbReference type="InterPro" id="IPR028976">
    <property type="entry name" value="CheC-like_sf"/>
</dbReference>
<evidence type="ECO:0000313" key="11">
    <source>
        <dbReference type="Proteomes" id="UP001329915"/>
    </source>
</evidence>
<feature type="domain" description="CheC-like protein" evidence="9">
    <location>
        <begin position="130"/>
        <end position="164"/>
    </location>
</feature>
<dbReference type="CDD" id="cd17907">
    <property type="entry name" value="FliY_FliN-Y"/>
    <property type="match status" value="1"/>
</dbReference>
<dbReference type="KEGG" id="dbc:MFMK1_003449"/>
<dbReference type="SUPFAM" id="SSF103039">
    <property type="entry name" value="CheC-like"/>
    <property type="match status" value="1"/>
</dbReference>
<keyword evidence="10" id="KW-0969">Cilium</keyword>
<dbReference type="RefSeq" id="WP_366922964.1">
    <property type="nucleotide sequence ID" value="NZ_CP121694.1"/>
</dbReference>
<dbReference type="NCBIfam" id="NF005995">
    <property type="entry name" value="PRK08119.1"/>
    <property type="match status" value="1"/>
</dbReference>
<dbReference type="GO" id="GO:0005886">
    <property type="term" value="C:plasma membrane"/>
    <property type="evidence" value="ECO:0007669"/>
    <property type="project" value="UniProtKB-SubCell"/>
</dbReference>
<keyword evidence="5" id="KW-0283">Flagellar rotation</keyword>
<evidence type="ECO:0000256" key="3">
    <source>
        <dbReference type="ARBA" id="ARBA00022475"/>
    </source>
</evidence>
<dbReference type="InterPro" id="IPR012826">
    <property type="entry name" value="FliN"/>
</dbReference>
<proteinExistence type="inferred from homology"/>
<dbReference type="InterPro" id="IPR001172">
    <property type="entry name" value="FliN_T3SS_HrcQb"/>
</dbReference>
<dbReference type="AlphaFoldDB" id="A0AAU0UTG2"/>
<evidence type="ECO:0000256" key="4">
    <source>
        <dbReference type="ARBA" id="ARBA00022500"/>
    </source>
</evidence>
<keyword evidence="11" id="KW-1185">Reference proteome</keyword>
<keyword evidence="10" id="KW-0966">Cell projection</keyword>
<dbReference type="PRINTS" id="PR00956">
    <property type="entry name" value="FLGMOTORFLIN"/>
</dbReference>
<comment type="subcellular location">
    <subcellularLocation>
        <location evidence="1">Cell membrane</location>
        <topology evidence="1">Peripheral membrane protein</topology>
        <orientation evidence="1">Cytoplasmic side</orientation>
    </subcellularLocation>
</comment>
<dbReference type="GO" id="GO:0006935">
    <property type="term" value="P:chemotaxis"/>
    <property type="evidence" value="ECO:0007669"/>
    <property type="project" value="UniProtKB-KW"/>
</dbReference>
<dbReference type="PANTHER" id="PTHR43484:SF1">
    <property type="entry name" value="FLAGELLAR MOTOR SWITCH PROTEIN FLIN"/>
    <property type="match status" value="1"/>
</dbReference>
<feature type="domain" description="Flagellar motor switch protein FliN-like C-terminal" evidence="8">
    <location>
        <begin position="277"/>
        <end position="347"/>
    </location>
</feature>
<evidence type="ECO:0000259" key="9">
    <source>
        <dbReference type="Pfam" id="PF04509"/>
    </source>
</evidence>
<dbReference type="NCBIfam" id="TIGR02480">
    <property type="entry name" value="fliN"/>
    <property type="match status" value="1"/>
</dbReference>
<keyword evidence="4" id="KW-0145">Chemotaxis</keyword>
<dbReference type="Pfam" id="PF04509">
    <property type="entry name" value="CheC"/>
    <property type="match status" value="2"/>
</dbReference>
<evidence type="ECO:0000256" key="6">
    <source>
        <dbReference type="ARBA" id="ARBA00023136"/>
    </source>
</evidence>
<evidence type="ECO:0000256" key="2">
    <source>
        <dbReference type="ARBA" id="ARBA00009226"/>
    </source>
</evidence>
<dbReference type="InterPro" id="IPR051469">
    <property type="entry name" value="FliN/MopA/SpaO"/>
</dbReference>
<protein>
    <submittedName>
        <fullName evidence="10">Flagellar motor switch phosphatase FliY</fullName>
    </submittedName>
</protein>
<dbReference type="GO" id="GO:0003774">
    <property type="term" value="F:cytoskeletal motor activity"/>
    <property type="evidence" value="ECO:0007669"/>
    <property type="project" value="InterPro"/>
</dbReference>
<dbReference type="GO" id="GO:0016787">
    <property type="term" value="F:hydrolase activity"/>
    <property type="evidence" value="ECO:0007669"/>
    <property type="project" value="InterPro"/>
</dbReference>
<evidence type="ECO:0000256" key="7">
    <source>
        <dbReference type="SAM" id="MobiDB-lite"/>
    </source>
</evidence>
<dbReference type="Gene3D" id="3.40.1550.10">
    <property type="entry name" value="CheC-like"/>
    <property type="match status" value="1"/>
</dbReference>
<evidence type="ECO:0000256" key="1">
    <source>
        <dbReference type="ARBA" id="ARBA00004413"/>
    </source>
</evidence>
<dbReference type="Pfam" id="PF01052">
    <property type="entry name" value="FliMN_C"/>
    <property type="match status" value="1"/>
</dbReference>
<keyword evidence="3" id="KW-1003">Cell membrane</keyword>
<dbReference type="EMBL" id="CP121694">
    <property type="protein sequence ID" value="WRO23586.1"/>
    <property type="molecule type" value="Genomic_DNA"/>
</dbReference>
<feature type="region of interest" description="Disordered" evidence="7">
    <location>
        <begin position="245"/>
        <end position="270"/>
    </location>
</feature>
<sequence length="359" mass="38984">MSDSFLSQEEIDALLRQEEAGEASAKQELMAEEQDALGEIGNISMGSAATALSQLINQKVTITTPKISLTNSKILSETFNIPYLLIKINFTDGVKGDNILVMQSRDSAVIADLMMGGEGKEITDELSEFSISAVAEAMNQMMGSSATSMSTMFNQRVVISPPEITPVDFSEEVGNPFQYPEDIQLVVISFNLTIGELVDSEIMQVIPIGVAREQAEFLLGTSTGGDENTDVSSEDEGTDEYQLIEEVPKGNDEEISAPPKGMPAAEQDDEQPRNLDLILDVPLRISVVLGKTKKPIKEVLNLTPGSVVELEKISNEPVDILVNGTLIAHGEVVVINENFGVRLTHIISTRERLNNLMEA</sequence>
<accession>A0AAU0UTG2</accession>
<dbReference type="InterPro" id="IPR007597">
    <property type="entry name" value="CheC"/>
</dbReference>
<organism evidence="10 11">
    <name type="scientific">Metallumcola ferriviriculae</name>
    <dbReference type="NCBI Taxonomy" id="3039180"/>
    <lineage>
        <taxon>Bacteria</taxon>
        <taxon>Bacillati</taxon>
        <taxon>Bacillota</taxon>
        <taxon>Clostridia</taxon>
        <taxon>Neomoorellales</taxon>
        <taxon>Desulfitibacteraceae</taxon>
        <taxon>Metallumcola</taxon>
    </lineage>
</organism>
<dbReference type="InterPro" id="IPR001543">
    <property type="entry name" value="FliN-like_C"/>
</dbReference>
<comment type="similarity">
    <text evidence="2">Belongs to the FliN/MopA/SpaO family.</text>
</comment>
<evidence type="ECO:0000256" key="5">
    <source>
        <dbReference type="ARBA" id="ARBA00022779"/>
    </source>
</evidence>
<dbReference type="Proteomes" id="UP001329915">
    <property type="component" value="Chromosome"/>
</dbReference>
<name>A0AAU0UTG2_9FIRM</name>
<evidence type="ECO:0000313" key="10">
    <source>
        <dbReference type="EMBL" id="WRO23586.1"/>
    </source>
</evidence>
<evidence type="ECO:0000259" key="8">
    <source>
        <dbReference type="Pfam" id="PF01052"/>
    </source>
</evidence>
<gene>
    <name evidence="10" type="primary">fliY</name>
    <name evidence="10" type="ORF">MFMK1_003449</name>
</gene>
<dbReference type="PANTHER" id="PTHR43484">
    <property type="match status" value="1"/>
</dbReference>
<dbReference type="SUPFAM" id="SSF101801">
    <property type="entry name" value="Surface presentation of antigens (SPOA)"/>
    <property type="match status" value="1"/>
</dbReference>
<keyword evidence="6" id="KW-0472">Membrane</keyword>
<dbReference type="GO" id="GO:0071973">
    <property type="term" value="P:bacterial-type flagellum-dependent cell motility"/>
    <property type="evidence" value="ECO:0007669"/>
    <property type="project" value="InterPro"/>
</dbReference>
<keyword evidence="10" id="KW-0282">Flagellum</keyword>
<dbReference type="GO" id="GO:0009425">
    <property type="term" value="C:bacterial-type flagellum basal body"/>
    <property type="evidence" value="ECO:0007669"/>
    <property type="project" value="InterPro"/>
</dbReference>
<reference evidence="10 11" key="1">
    <citation type="submission" date="2023-04" db="EMBL/GenBank/DDBJ databases">
        <authorList>
            <person name="Hsu D."/>
        </authorList>
    </citation>
    <scope>NUCLEOTIDE SEQUENCE [LARGE SCALE GENOMIC DNA]</scope>
    <source>
        <strain evidence="10 11">MK1</strain>
    </source>
</reference>